<keyword evidence="10" id="KW-1185">Reference proteome</keyword>
<dbReference type="PANTHER" id="PTHR30625:SF11">
    <property type="entry name" value="MOTA_TOLQ_EXBB PROTON CHANNEL DOMAIN-CONTAINING PROTEIN"/>
    <property type="match status" value="1"/>
</dbReference>
<organism evidence="9 10">
    <name type="scientific">Paracoccus albicereus</name>
    <dbReference type="NCBI Taxonomy" id="2922394"/>
    <lineage>
        <taxon>Bacteria</taxon>
        <taxon>Pseudomonadati</taxon>
        <taxon>Pseudomonadota</taxon>
        <taxon>Alphaproteobacteria</taxon>
        <taxon>Rhodobacterales</taxon>
        <taxon>Paracoccaceae</taxon>
        <taxon>Paracoccus</taxon>
    </lineage>
</organism>
<evidence type="ECO:0000259" key="8">
    <source>
        <dbReference type="Pfam" id="PF01618"/>
    </source>
</evidence>
<geneLocation type="plasmid" evidence="9">
    <name>unnamed1</name>
</geneLocation>
<protein>
    <submittedName>
        <fullName evidence="9">MotA/TolQ/ExbB proton channel family protein</fullName>
    </submittedName>
</protein>
<dbReference type="InterPro" id="IPR002898">
    <property type="entry name" value="MotA_ExbB_proton_chnl"/>
</dbReference>
<evidence type="ECO:0000256" key="3">
    <source>
        <dbReference type="ARBA" id="ARBA00022692"/>
    </source>
</evidence>
<reference evidence="9 10" key="1">
    <citation type="submission" date="2022-03" db="EMBL/GenBank/DDBJ databases">
        <authorList>
            <person name="He Y."/>
        </authorList>
    </citation>
    <scope>NUCLEOTIDE SEQUENCE [LARGE SCALE GENOMIC DNA]</scope>
    <source>
        <strain evidence="9 10">TK19116</strain>
        <plasmid evidence="9">unnamed1</plasmid>
    </source>
</reference>
<feature type="transmembrane region" description="Helical" evidence="7">
    <location>
        <begin position="159"/>
        <end position="180"/>
    </location>
</feature>
<keyword evidence="9" id="KW-0614">Plasmid</keyword>
<dbReference type="Proteomes" id="UP001203945">
    <property type="component" value="Unassembled WGS sequence"/>
</dbReference>
<evidence type="ECO:0000256" key="7">
    <source>
        <dbReference type="SAM" id="Phobius"/>
    </source>
</evidence>
<feature type="transmembrane region" description="Helical" evidence="7">
    <location>
        <begin position="124"/>
        <end position="147"/>
    </location>
</feature>
<evidence type="ECO:0000256" key="5">
    <source>
        <dbReference type="ARBA" id="ARBA00023136"/>
    </source>
</evidence>
<dbReference type="Pfam" id="PF01618">
    <property type="entry name" value="MotA_ExbB"/>
    <property type="match status" value="1"/>
</dbReference>
<proteinExistence type="inferred from homology"/>
<keyword evidence="6" id="KW-0813">Transport</keyword>
<dbReference type="RefSeq" id="WP_255328122.1">
    <property type="nucleotide sequence ID" value="NZ_JAKZEU010000001.1"/>
</dbReference>
<dbReference type="InterPro" id="IPR050790">
    <property type="entry name" value="ExbB/TolQ_transport"/>
</dbReference>
<gene>
    <name evidence="9" type="ORF">MLD63_01790</name>
</gene>
<comment type="similarity">
    <text evidence="6">Belongs to the exbB/tolQ family.</text>
</comment>
<feature type="domain" description="MotA/TolQ/ExbB proton channel" evidence="8">
    <location>
        <begin position="89"/>
        <end position="196"/>
    </location>
</feature>
<feature type="transmembrane region" description="Helical" evidence="7">
    <location>
        <begin position="12"/>
        <end position="33"/>
    </location>
</feature>
<evidence type="ECO:0000256" key="2">
    <source>
        <dbReference type="ARBA" id="ARBA00022475"/>
    </source>
</evidence>
<comment type="subcellular location">
    <subcellularLocation>
        <location evidence="1">Cell membrane</location>
        <topology evidence="1">Multi-pass membrane protein</topology>
    </subcellularLocation>
    <subcellularLocation>
        <location evidence="6">Membrane</location>
        <topology evidence="6">Multi-pass membrane protein</topology>
    </subcellularLocation>
</comment>
<accession>A0ABT1MLM0</accession>
<evidence type="ECO:0000313" key="9">
    <source>
        <dbReference type="EMBL" id="MCQ0969167.1"/>
    </source>
</evidence>
<keyword evidence="3 7" id="KW-0812">Transmembrane</keyword>
<keyword evidence="4 7" id="KW-1133">Transmembrane helix</keyword>
<keyword evidence="5 7" id="KW-0472">Membrane</keyword>
<dbReference type="EMBL" id="JAKZEU010000001">
    <property type="protein sequence ID" value="MCQ0969167.1"/>
    <property type="molecule type" value="Genomic_DNA"/>
</dbReference>
<dbReference type="PANTHER" id="PTHR30625">
    <property type="entry name" value="PROTEIN TOLQ"/>
    <property type="match status" value="1"/>
</dbReference>
<name>A0ABT1MLM0_9RHOB</name>
<keyword evidence="6" id="KW-0653">Protein transport</keyword>
<evidence type="ECO:0000313" key="10">
    <source>
        <dbReference type="Proteomes" id="UP001203945"/>
    </source>
</evidence>
<sequence length="214" mass="22630">MQFEFLSGLSASTYVVFAALVALSIVSVTVTIFKVMQFSRMGVGHAQPAEAVLDDWLQGRPDEAMRRASSNDSVLTRVLGAVMAGLRARPGDPAYAEELGRQSALVELAALNGRMRLLESVVQAAPLLGLLGTVIGMIDAFSALSVAETAVDPAQLAGGIWTALTTTAMGLAIALVTYFISNWLESRIEAEHQGIEMAISAAIHGRVTGTGQRR</sequence>
<evidence type="ECO:0000256" key="4">
    <source>
        <dbReference type="ARBA" id="ARBA00022989"/>
    </source>
</evidence>
<keyword evidence="2" id="KW-1003">Cell membrane</keyword>
<evidence type="ECO:0000256" key="6">
    <source>
        <dbReference type="RuleBase" id="RU004057"/>
    </source>
</evidence>
<evidence type="ECO:0000256" key="1">
    <source>
        <dbReference type="ARBA" id="ARBA00004651"/>
    </source>
</evidence>
<comment type="caution">
    <text evidence="9">The sequence shown here is derived from an EMBL/GenBank/DDBJ whole genome shotgun (WGS) entry which is preliminary data.</text>
</comment>